<dbReference type="PANTHER" id="PTHR11544">
    <property type="entry name" value="COLD SHOCK DOMAIN CONTAINING PROTEINS"/>
    <property type="match status" value="1"/>
</dbReference>
<evidence type="ECO:0000259" key="2">
    <source>
        <dbReference type="PROSITE" id="PS51857"/>
    </source>
</evidence>
<feature type="compositionally biased region" description="Basic and acidic residues" evidence="1">
    <location>
        <begin position="83"/>
        <end position="100"/>
    </location>
</feature>
<evidence type="ECO:0000313" key="4">
    <source>
        <dbReference type="Proteomes" id="UP001589748"/>
    </source>
</evidence>
<organism evidence="3 4">
    <name type="scientific">Kineococcus gynurae</name>
    <dbReference type="NCBI Taxonomy" id="452979"/>
    <lineage>
        <taxon>Bacteria</taxon>
        <taxon>Bacillati</taxon>
        <taxon>Actinomycetota</taxon>
        <taxon>Actinomycetes</taxon>
        <taxon>Kineosporiales</taxon>
        <taxon>Kineosporiaceae</taxon>
        <taxon>Kineococcus</taxon>
    </lineage>
</organism>
<dbReference type="SMART" id="SM00357">
    <property type="entry name" value="CSP"/>
    <property type="match status" value="1"/>
</dbReference>
<dbReference type="SUPFAM" id="SSF50249">
    <property type="entry name" value="Nucleic acid-binding proteins"/>
    <property type="match status" value="1"/>
</dbReference>
<name>A0ABV5LW29_9ACTN</name>
<sequence>MEQATGKIVRFDTDRGFGFIETEDGGDDVFVHVNDLLDDQQGYGIGARVEFTPAAGDRGPKATRVRLLSPGAPVARSAPRANPRRDNDRRDDRGPARREQLSPSAANLRDDITDLLVEGVDSLTAAQIRAVRDLVVQHAVRNGLIDG</sequence>
<protein>
    <submittedName>
        <fullName evidence="3">Cold-shock protein</fullName>
    </submittedName>
</protein>
<dbReference type="Gene3D" id="2.40.50.140">
    <property type="entry name" value="Nucleic acid-binding proteins"/>
    <property type="match status" value="1"/>
</dbReference>
<keyword evidence="4" id="KW-1185">Reference proteome</keyword>
<dbReference type="Pfam" id="PF00313">
    <property type="entry name" value="CSD"/>
    <property type="match status" value="1"/>
</dbReference>
<reference evidence="3 4" key="1">
    <citation type="submission" date="2024-09" db="EMBL/GenBank/DDBJ databases">
        <authorList>
            <person name="Sun Q."/>
            <person name="Mori K."/>
        </authorList>
    </citation>
    <scope>NUCLEOTIDE SEQUENCE [LARGE SCALE GENOMIC DNA]</scope>
    <source>
        <strain evidence="3 4">TISTR 1856</strain>
    </source>
</reference>
<dbReference type="PRINTS" id="PR00050">
    <property type="entry name" value="COLDSHOCK"/>
</dbReference>
<evidence type="ECO:0000256" key="1">
    <source>
        <dbReference type="SAM" id="MobiDB-lite"/>
    </source>
</evidence>
<dbReference type="RefSeq" id="WP_380137180.1">
    <property type="nucleotide sequence ID" value="NZ_JBHLUI010000008.1"/>
</dbReference>
<dbReference type="InterPro" id="IPR012340">
    <property type="entry name" value="NA-bd_OB-fold"/>
</dbReference>
<feature type="domain" description="CSD" evidence="2">
    <location>
        <begin position="3"/>
        <end position="67"/>
    </location>
</feature>
<dbReference type="PROSITE" id="PS51857">
    <property type="entry name" value="CSD_2"/>
    <property type="match status" value="1"/>
</dbReference>
<dbReference type="Proteomes" id="UP001589748">
    <property type="component" value="Unassembled WGS sequence"/>
</dbReference>
<dbReference type="InterPro" id="IPR011129">
    <property type="entry name" value="CSD"/>
</dbReference>
<dbReference type="EMBL" id="JBHMDM010000007">
    <property type="protein sequence ID" value="MFB9378265.1"/>
    <property type="molecule type" value="Genomic_DNA"/>
</dbReference>
<comment type="caution">
    <text evidence="3">The sequence shown here is derived from an EMBL/GenBank/DDBJ whole genome shotgun (WGS) entry which is preliminary data.</text>
</comment>
<dbReference type="CDD" id="cd04458">
    <property type="entry name" value="CSP_CDS"/>
    <property type="match status" value="1"/>
</dbReference>
<accession>A0ABV5LW29</accession>
<feature type="region of interest" description="Disordered" evidence="1">
    <location>
        <begin position="52"/>
        <end position="105"/>
    </location>
</feature>
<gene>
    <name evidence="3" type="ORF">ACFFVI_14940</name>
</gene>
<evidence type="ECO:0000313" key="3">
    <source>
        <dbReference type="EMBL" id="MFB9378265.1"/>
    </source>
</evidence>
<proteinExistence type="predicted"/>
<dbReference type="InterPro" id="IPR002059">
    <property type="entry name" value="CSP_DNA-bd"/>
</dbReference>
<dbReference type="InterPro" id="IPR050181">
    <property type="entry name" value="Cold_shock_domain"/>
</dbReference>